<keyword evidence="3" id="KW-1185">Reference proteome</keyword>
<dbReference type="Proteomes" id="UP001204615">
    <property type="component" value="Unassembled WGS sequence"/>
</dbReference>
<evidence type="ECO:0000259" key="1">
    <source>
        <dbReference type="Pfam" id="PF12973"/>
    </source>
</evidence>
<feature type="domain" description="ChrR-like cupin" evidence="1">
    <location>
        <begin position="9"/>
        <end position="111"/>
    </location>
</feature>
<reference evidence="2 3" key="1">
    <citation type="submission" date="2022-06" db="EMBL/GenBank/DDBJ databases">
        <title>Dyella sp. Sa strain:Sa Genome sequencing.</title>
        <authorList>
            <person name="Park S."/>
        </authorList>
    </citation>
    <scope>NUCLEOTIDE SEQUENCE [LARGE SCALE GENOMIC DNA]</scope>
    <source>
        <strain evidence="2 3">Sa</strain>
    </source>
</reference>
<dbReference type="Gene3D" id="2.60.120.10">
    <property type="entry name" value="Jelly Rolls"/>
    <property type="match status" value="2"/>
</dbReference>
<name>A0ABT1FEC7_9GAMM</name>
<gene>
    <name evidence="2" type="ORF">NC595_12090</name>
</gene>
<organism evidence="2 3">
    <name type="scientific">Dyella lutea</name>
    <dbReference type="NCBI Taxonomy" id="2950441"/>
    <lineage>
        <taxon>Bacteria</taxon>
        <taxon>Pseudomonadati</taxon>
        <taxon>Pseudomonadota</taxon>
        <taxon>Gammaproteobacteria</taxon>
        <taxon>Lysobacterales</taxon>
        <taxon>Rhodanobacteraceae</taxon>
        <taxon>Dyella</taxon>
    </lineage>
</organism>
<dbReference type="CDD" id="cd20303">
    <property type="entry name" value="cupin_ChrR_1"/>
    <property type="match status" value="2"/>
</dbReference>
<proteinExistence type="predicted"/>
<evidence type="ECO:0000313" key="3">
    <source>
        <dbReference type="Proteomes" id="UP001204615"/>
    </source>
</evidence>
<dbReference type="InterPro" id="IPR052535">
    <property type="entry name" value="Bacilysin_H2HPP_isomerase"/>
</dbReference>
<accession>A0ABT1FEC7</accession>
<dbReference type="EMBL" id="JAMZEK010000002">
    <property type="protein sequence ID" value="MCP1374803.1"/>
    <property type="molecule type" value="Genomic_DNA"/>
</dbReference>
<protein>
    <submittedName>
        <fullName evidence="2">Cupin domain-containing protein</fullName>
    </submittedName>
</protein>
<dbReference type="PANTHER" id="PTHR40112">
    <property type="entry name" value="H2HPP ISOMERASE"/>
    <property type="match status" value="1"/>
</dbReference>
<comment type="caution">
    <text evidence="2">The sequence shown here is derived from an EMBL/GenBank/DDBJ whole genome shotgun (WGS) entry which is preliminary data.</text>
</comment>
<dbReference type="SUPFAM" id="SSF51182">
    <property type="entry name" value="RmlC-like cupins"/>
    <property type="match status" value="2"/>
</dbReference>
<sequence>MQLRSDWSERAVVDASAMEWVESPSAGVQRKMLERDGDEVARATSIVRYAPGSHFPRHVHEMGEELFVLEGEFCDESGRFGPGSYIRNPPASAHAPWSDGGCVLFVKLRYFDPIDQARVVVHTREEAWLPGLVPGLSVMPLHDFRTEHTALVRWAPGTYFNPHRHYGGEEILVVEGVFEDEHGRYPAGSWLRSPHMSQHQPFSREGCTILVKTGHLIAHTEDAAA</sequence>
<feature type="domain" description="ChrR-like cupin" evidence="1">
    <location>
        <begin position="117"/>
        <end position="216"/>
    </location>
</feature>
<dbReference type="InterPro" id="IPR014710">
    <property type="entry name" value="RmlC-like_jellyroll"/>
</dbReference>
<dbReference type="InterPro" id="IPR011051">
    <property type="entry name" value="RmlC_Cupin_sf"/>
</dbReference>
<evidence type="ECO:0000313" key="2">
    <source>
        <dbReference type="EMBL" id="MCP1374803.1"/>
    </source>
</evidence>
<dbReference type="Pfam" id="PF12973">
    <property type="entry name" value="Cupin_7"/>
    <property type="match status" value="2"/>
</dbReference>
<dbReference type="InterPro" id="IPR025979">
    <property type="entry name" value="ChrR-like_cupin_dom"/>
</dbReference>
<dbReference type="PANTHER" id="PTHR40112:SF1">
    <property type="entry name" value="H2HPP ISOMERASE"/>
    <property type="match status" value="1"/>
</dbReference>
<dbReference type="RefSeq" id="WP_253566769.1">
    <property type="nucleotide sequence ID" value="NZ_JAMZEK010000002.1"/>
</dbReference>